<evidence type="ECO:0000313" key="2">
    <source>
        <dbReference type="EMBL" id="CAK8986361.1"/>
    </source>
</evidence>
<name>A0ABP0HA14_9DINO</name>
<organism evidence="2 3">
    <name type="scientific">Durusdinium trenchii</name>
    <dbReference type="NCBI Taxonomy" id="1381693"/>
    <lineage>
        <taxon>Eukaryota</taxon>
        <taxon>Sar</taxon>
        <taxon>Alveolata</taxon>
        <taxon>Dinophyceae</taxon>
        <taxon>Suessiales</taxon>
        <taxon>Symbiodiniaceae</taxon>
        <taxon>Durusdinium</taxon>
    </lineage>
</organism>
<gene>
    <name evidence="2" type="ORF">SCF082_LOCUS518</name>
</gene>
<feature type="non-terminal residue" evidence="2">
    <location>
        <position position="1"/>
    </location>
</feature>
<accession>A0ABP0HA14</accession>
<dbReference type="Proteomes" id="UP001642464">
    <property type="component" value="Unassembled WGS sequence"/>
</dbReference>
<dbReference type="EMBL" id="CAXAMM010000181">
    <property type="protein sequence ID" value="CAK8986361.1"/>
    <property type="molecule type" value="Genomic_DNA"/>
</dbReference>
<comment type="caution">
    <text evidence="2">The sequence shown here is derived from an EMBL/GenBank/DDBJ whole genome shotgun (WGS) entry which is preliminary data.</text>
</comment>
<keyword evidence="3" id="KW-1185">Reference proteome</keyword>
<evidence type="ECO:0000256" key="1">
    <source>
        <dbReference type="SAM" id="MobiDB-lite"/>
    </source>
</evidence>
<reference evidence="2 3" key="1">
    <citation type="submission" date="2024-02" db="EMBL/GenBank/DDBJ databases">
        <authorList>
            <person name="Chen Y."/>
            <person name="Shah S."/>
            <person name="Dougan E. K."/>
            <person name="Thang M."/>
            <person name="Chan C."/>
        </authorList>
    </citation>
    <scope>NUCLEOTIDE SEQUENCE [LARGE SCALE GENOMIC DNA]</scope>
</reference>
<feature type="region of interest" description="Disordered" evidence="1">
    <location>
        <begin position="252"/>
        <end position="273"/>
    </location>
</feature>
<sequence>EDQPEGQPRDSSHVKGQAIQKNSVSEVILSLRFLAVFKDTYTVHGTILGEAAWILQGHFDSKGEFIGDYSDWEKVAGKLTKLWFGDEAPSPVKTRSTEAPDFHTPGLVHRVVEPSSSDVAEWKRSASCGEASSATPPVVIEPAVTPQGHKTYFEVETPTKIPNPLKKVQLMAEKKLEQQLKRQKKDDAGGPQVPAAAGTTTGSSGKGGKKKIESGKKRKPNNGPMKIAMDKFIAKKRAKGFSYKDSLRLWSTSKQRQAIVDSMSPEERRRRRF</sequence>
<feature type="compositionally biased region" description="Basic and acidic residues" evidence="1">
    <location>
        <begin position="178"/>
        <end position="188"/>
    </location>
</feature>
<evidence type="ECO:0000313" key="3">
    <source>
        <dbReference type="Proteomes" id="UP001642464"/>
    </source>
</evidence>
<proteinExistence type="predicted"/>
<feature type="region of interest" description="Disordered" evidence="1">
    <location>
        <begin position="178"/>
        <end position="228"/>
    </location>
</feature>
<protein>
    <submittedName>
        <fullName evidence="2">Uncharacterized protein</fullName>
    </submittedName>
</protein>